<dbReference type="EMBL" id="BJNV01000070">
    <property type="protein sequence ID" value="GEC97212.1"/>
    <property type="molecule type" value="Genomic_DNA"/>
</dbReference>
<accession>A0A4Y4CYL8</accession>
<gene>
    <name evidence="1" type="ORF">ZRA01_32850</name>
</gene>
<protein>
    <submittedName>
        <fullName evidence="1">Uncharacterized protein</fullName>
    </submittedName>
</protein>
<evidence type="ECO:0000313" key="1">
    <source>
        <dbReference type="EMBL" id="GEC97212.1"/>
    </source>
</evidence>
<dbReference type="RefSeq" id="WP_170183007.1">
    <property type="nucleotide sequence ID" value="NZ_BJNV01000070.1"/>
</dbReference>
<sequence>MFLPALLVLGALGAVGWLLSHQTSAASRQLRQDMQTAHALAVAREALIGFAATYRSKEHPDADFGYLPCPDLDGDGSSETCGTKDQASVGRLPYLTLNLPDLRDGAGECLWYAVAGSVKNNPKPDVLNWDSTGRFRLHDTGGTAIALPGDQTGLAAALVIAAGPPRAGQHRSAGPARCGGDPEARNIQHYVEALGATAGSGIIDVRPGTEASDDRVATITTADIHSQLKRRASYGPYLQSLFQATAACLAKNPLPAVVAPQAHGPVELGLLPPLDRLSGPCRNTELRDAIANWAEMMRYARCRDGSDCLASSSGRCRGALIFGGERGGGQPRITPADRQSTANYLEAPTLAALAAGQLGVLPERIALPFASSDPAVTTDVALCIP</sequence>
<dbReference type="AlphaFoldDB" id="A0A4Y4CYL8"/>
<dbReference type="Proteomes" id="UP000318422">
    <property type="component" value="Unassembled WGS sequence"/>
</dbReference>
<reference evidence="1 2" key="1">
    <citation type="submission" date="2019-06" db="EMBL/GenBank/DDBJ databases">
        <title>Whole genome shotgun sequence of Zoogloea ramigera NBRC 15342.</title>
        <authorList>
            <person name="Hosoyama A."/>
            <person name="Uohara A."/>
            <person name="Ohji S."/>
            <person name="Ichikawa N."/>
        </authorList>
    </citation>
    <scope>NUCLEOTIDE SEQUENCE [LARGE SCALE GENOMIC DNA]</scope>
    <source>
        <strain evidence="1 2">NBRC 15342</strain>
    </source>
</reference>
<proteinExistence type="predicted"/>
<comment type="caution">
    <text evidence="1">The sequence shown here is derived from an EMBL/GenBank/DDBJ whole genome shotgun (WGS) entry which is preliminary data.</text>
</comment>
<organism evidence="1 2">
    <name type="scientific">Zoogloea ramigera</name>
    <dbReference type="NCBI Taxonomy" id="350"/>
    <lineage>
        <taxon>Bacteria</taxon>
        <taxon>Pseudomonadati</taxon>
        <taxon>Pseudomonadota</taxon>
        <taxon>Betaproteobacteria</taxon>
        <taxon>Rhodocyclales</taxon>
        <taxon>Zoogloeaceae</taxon>
        <taxon>Zoogloea</taxon>
    </lineage>
</organism>
<evidence type="ECO:0000313" key="2">
    <source>
        <dbReference type="Proteomes" id="UP000318422"/>
    </source>
</evidence>
<name>A0A4Y4CYL8_ZOORA</name>
<keyword evidence="2" id="KW-1185">Reference proteome</keyword>